<keyword evidence="1" id="KW-0812">Transmembrane</keyword>
<keyword evidence="1" id="KW-0472">Membrane</keyword>
<evidence type="ECO:0000313" key="2">
    <source>
        <dbReference type="EMBL" id="KAJ6232616.1"/>
    </source>
</evidence>
<dbReference type="Proteomes" id="UP001150062">
    <property type="component" value="Unassembled WGS sequence"/>
</dbReference>
<evidence type="ECO:0000313" key="3">
    <source>
        <dbReference type="Proteomes" id="UP001150062"/>
    </source>
</evidence>
<proteinExistence type="predicted"/>
<sequence length="168" mass="19256">MKSQGNTIMDKNYLTDKLYLKRNLKFYKNRKEGNIIKEENNYTPPAKTIFKNLDWYHSYTQPTLLSARQFGVFDAFESSITSGNFPILAVGIILITGVTIGKLLCACGMPIWIITGSIKKEEANKTLKEICLIDAQISTDEKYIDSSARVNCGKYFKYFPNQFSQEFF</sequence>
<evidence type="ECO:0000256" key="1">
    <source>
        <dbReference type="SAM" id="Phobius"/>
    </source>
</evidence>
<name>A0ABQ8XIZ6_9EUKA</name>
<feature type="transmembrane region" description="Helical" evidence="1">
    <location>
        <begin position="87"/>
        <end position="115"/>
    </location>
</feature>
<protein>
    <submittedName>
        <fullName evidence="2">Uncharacterized protein</fullName>
    </submittedName>
</protein>
<keyword evidence="1" id="KW-1133">Transmembrane helix</keyword>
<organism evidence="2 3">
    <name type="scientific">Anaeramoeba flamelloides</name>
    <dbReference type="NCBI Taxonomy" id="1746091"/>
    <lineage>
        <taxon>Eukaryota</taxon>
        <taxon>Metamonada</taxon>
        <taxon>Anaeramoebidae</taxon>
        <taxon>Anaeramoeba</taxon>
    </lineage>
</organism>
<dbReference type="EMBL" id="JAOAOG010000290">
    <property type="protein sequence ID" value="KAJ6232616.1"/>
    <property type="molecule type" value="Genomic_DNA"/>
</dbReference>
<reference evidence="2" key="1">
    <citation type="submission" date="2022-08" db="EMBL/GenBank/DDBJ databases">
        <title>Novel sulfate-reducing endosymbionts in the free-living metamonad Anaeramoeba.</title>
        <authorList>
            <person name="Jerlstrom-Hultqvist J."/>
            <person name="Cepicka I."/>
            <person name="Gallot-Lavallee L."/>
            <person name="Salas-Leiva D."/>
            <person name="Curtis B.A."/>
            <person name="Zahonova K."/>
            <person name="Pipaliya S."/>
            <person name="Dacks J."/>
            <person name="Roger A.J."/>
        </authorList>
    </citation>
    <scope>NUCLEOTIDE SEQUENCE</scope>
    <source>
        <strain evidence="2">Schooner1</strain>
    </source>
</reference>
<comment type="caution">
    <text evidence="2">The sequence shown here is derived from an EMBL/GenBank/DDBJ whole genome shotgun (WGS) entry which is preliminary data.</text>
</comment>
<accession>A0ABQ8XIZ6</accession>
<keyword evidence="3" id="KW-1185">Reference proteome</keyword>
<gene>
    <name evidence="2" type="ORF">M0813_04656</name>
</gene>